<dbReference type="Proteomes" id="UP001158067">
    <property type="component" value="Unassembled WGS sequence"/>
</dbReference>
<keyword evidence="4" id="KW-1185">Reference proteome</keyword>
<evidence type="ECO:0000313" key="4">
    <source>
        <dbReference type="Proteomes" id="UP001158067"/>
    </source>
</evidence>
<dbReference type="NCBIfam" id="TIGR00696">
    <property type="entry name" value="wecG_tagA_cpsF"/>
    <property type="match status" value="1"/>
</dbReference>
<comment type="caution">
    <text evidence="3">The sequence shown here is derived from an EMBL/GenBank/DDBJ whole genome shotgun (WGS) entry which is preliminary data.</text>
</comment>
<evidence type="ECO:0000256" key="2">
    <source>
        <dbReference type="ARBA" id="ARBA00022679"/>
    </source>
</evidence>
<evidence type="ECO:0008006" key="5">
    <source>
        <dbReference type="Google" id="ProtNLM"/>
    </source>
</evidence>
<keyword evidence="2" id="KW-0808">Transferase</keyword>
<name>A0ABY1Q0K0_9BACT</name>
<organism evidence="3 4">
    <name type="scientific">Neorhodopirellula lusitana</name>
    <dbReference type="NCBI Taxonomy" id="445327"/>
    <lineage>
        <taxon>Bacteria</taxon>
        <taxon>Pseudomonadati</taxon>
        <taxon>Planctomycetota</taxon>
        <taxon>Planctomycetia</taxon>
        <taxon>Pirellulales</taxon>
        <taxon>Pirellulaceae</taxon>
        <taxon>Neorhodopirellula</taxon>
    </lineage>
</organism>
<proteinExistence type="predicted"/>
<evidence type="ECO:0000313" key="3">
    <source>
        <dbReference type="EMBL" id="SMP51609.1"/>
    </source>
</evidence>
<evidence type="ECO:0000256" key="1">
    <source>
        <dbReference type="ARBA" id="ARBA00022676"/>
    </source>
</evidence>
<reference evidence="3 4" key="1">
    <citation type="submission" date="2017-05" db="EMBL/GenBank/DDBJ databases">
        <authorList>
            <person name="Varghese N."/>
            <person name="Submissions S."/>
        </authorList>
    </citation>
    <scope>NUCLEOTIDE SEQUENCE [LARGE SCALE GENOMIC DNA]</scope>
    <source>
        <strain evidence="3 4">DSM 25457</strain>
    </source>
</reference>
<sequence>MIDYGQHSVLGIGVNAIDYEAAIDKIIVAAKSSQPMAVTALAVHGVMTGVLDREHFYRLNQFDLVCPDGQPVRWALNALHGKGFDGEKLPDRVYGPELTLRLCEAAAKQDVPIFLFGATEEMLSQFADNLSKRFDGLRVVGQRASAFRQVNAEERDELAAEITASGAQMCFVGLGCPRQEIFAYEMRSHLSMPLIAVGAAFAFHAGMLQQAPPWMQNNGLEWLFRLTREPTRLWRRYLYLNPAYVSLLTLQKLGLYRKSEADGKQPQEDLRFG</sequence>
<gene>
    <name evidence="3" type="ORF">SAMN06265222_103303</name>
</gene>
<dbReference type="PANTHER" id="PTHR34136">
    <property type="match status" value="1"/>
</dbReference>
<dbReference type="PANTHER" id="PTHR34136:SF1">
    <property type="entry name" value="UDP-N-ACETYL-D-MANNOSAMINURONIC ACID TRANSFERASE"/>
    <property type="match status" value="1"/>
</dbReference>
<protein>
    <recommendedName>
        <fullName evidence="5">Glycosyltransferase</fullName>
    </recommendedName>
</protein>
<dbReference type="EMBL" id="FXUG01000003">
    <property type="protein sequence ID" value="SMP51609.1"/>
    <property type="molecule type" value="Genomic_DNA"/>
</dbReference>
<accession>A0ABY1Q0K0</accession>
<keyword evidence="1" id="KW-0328">Glycosyltransferase</keyword>
<dbReference type="Pfam" id="PF03808">
    <property type="entry name" value="Glyco_tran_WecG"/>
    <property type="match status" value="1"/>
</dbReference>
<dbReference type="CDD" id="cd06533">
    <property type="entry name" value="Glyco_transf_WecG_TagA"/>
    <property type="match status" value="1"/>
</dbReference>
<dbReference type="InterPro" id="IPR004629">
    <property type="entry name" value="WecG_TagA_CpsF"/>
</dbReference>
<dbReference type="RefSeq" id="WP_283432090.1">
    <property type="nucleotide sequence ID" value="NZ_CAWLDM010000001.1"/>
</dbReference>